<evidence type="ECO:0000313" key="2">
    <source>
        <dbReference type="EMBL" id="KEJ82948.1"/>
    </source>
</evidence>
<keyword evidence="3" id="KW-1185">Reference proteome</keyword>
<proteinExistence type="predicted"/>
<gene>
    <name evidence="2" type="ORF">OXYTRIMIC_478</name>
</gene>
<accession>A0A073HY58</accession>
<name>A0A073HY58_9SPIT</name>
<dbReference type="AlphaFoldDB" id="A0A073HY58"/>
<organism evidence="2 3">
    <name type="scientific">Oxytricha trifallax</name>
    <dbReference type="NCBI Taxonomy" id="1172189"/>
    <lineage>
        <taxon>Eukaryota</taxon>
        <taxon>Sar</taxon>
        <taxon>Alveolata</taxon>
        <taxon>Ciliophora</taxon>
        <taxon>Intramacronucleata</taxon>
        <taxon>Spirotrichea</taxon>
        <taxon>Stichotrichia</taxon>
        <taxon>Sporadotrichida</taxon>
        <taxon>Oxytrichidae</taxon>
        <taxon>Oxytrichinae</taxon>
        <taxon>Oxytricha</taxon>
    </lineage>
</organism>
<dbReference type="EMBL" id="ARYC01001741">
    <property type="protein sequence ID" value="KEJ82948.1"/>
    <property type="molecule type" value="Genomic_DNA"/>
</dbReference>
<evidence type="ECO:0000313" key="3">
    <source>
        <dbReference type="Proteomes" id="UP000053232"/>
    </source>
</evidence>
<feature type="region of interest" description="Disordered" evidence="1">
    <location>
        <begin position="1"/>
        <end position="34"/>
    </location>
</feature>
<sequence length="89" mass="10368">MGQKSKLKIGNSNPSKKINKAQRKRSQFDKHEDGSDYIQADQMKLNNIIDFSEVKCQGFDKIIYAKKGWQPQITRMLTIVWLSQHKNQS</sequence>
<reference evidence="3" key="1">
    <citation type="journal article" date="2014" name="Cell">
        <title>The Architecture of a Scrambled Genome Reveals Massive Levels of Genomic Rearrangement during Development.</title>
        <authorList>
            <person name="Chen X."/>
            <person name="Bracht J.R."/>
            <person name="Goldman A.D."/>
            <person name="Dolzhenko E."/>
            <person name="Clay D.M."/>
            <person name="Swart E.C."/>
            <person name="Perlman D.H."/>
            <person name="Doak T.G."/>
            <person name="Stuart A."/>
            <person name="Amemiya C.T."/>
            <person name="Sebra R.P."/>
            <person name="Landweber L.F."/>
        </authorList>
    </citation>
    <scope>NUCLEOTIDE SEQUENCE [LARGE SCALE GENOMIC DNA]</scope>
    <source>
        <strain evidence="3">JRB310</strain>
    </source>
</reference>
<protein>
    <submittedName>
        <fullName evidence="2">Uncharacterized protein</fullName>
    </submittedName>
</protein>
<evidence type="ECO:0000256" key="1">
    <source>
        <dbReference type="SAM" id="MobiDB-lite"/>
    </source>
</evidence>
<comment type="caution">
    <text evidence="2">The sequence shown here is derived from an EMBL/GenBank/DDBJ whole genome shotgun (WGS) entry which is preliminary data.</text>
</comment>
<dbReference type="Proteomes" id="UP000053232">
    <property type="component" value="Unassembled WGS sequence"/>
</dbReference>